<keyword evidence="2" id="KW-1185">Reference proteome</keyword>
<dbReference type="RefSeq" id="WP_141313098.1">
    <property type="nucleotide sequence ID" value="NZ_BJNN01000186.1"/>
</dbReference>
<sequence length="79" mass="8829">MSDDQKKLEQRLARVDQQINAVQDVLYRICRTIRTDLPPDARKALISELEGSGASLNESENGLADELATILRGHPRQAE</sequence>
<gene>
    <name evidence="1" type="ORF">GHA01_30750</name>
</gene>
<accession>A0ABQ0SIY0</accession>
<name>A0ABQ0SIY0_NOVHA</name>
<organism evidence="1 2">
    <name type="scientific">Novacetimonas hansenii</name>
    <name type="common">Komagataeibacter hansenii</name>
    <dbReference type="NCBI Taxonomy" id="436"/>
    <lineage>
        <taxon>Bacteria</taxon>
        <taxon>Pseudomonadati</taxon>
        <taxon>Pseudomonadota</taxon>
        <taxon>Alphaproteobacteria</taxon>
        <taxon>Acetobacterales</taxon>
        <taxon>Acetobacteraceae</taxon>
        <taxon>Novacetimonas</taxon>
    </lineage>
</organism>
<proteinExistence type="predicted"/>
<protein>
    <submittedName>
        <fullName evidence="1">Uncharacterized protein</fullName>
    </submittedName>
</protein>
<evidence type="ECO:0000313" key="2">
    <source>
        <dbReference type="Proteomes" id="UP000319478"/>
    </source>
</evidence>
<dbReference type="EMBL" id="BJNN01000186">
    <property type="protein sequence ID" value="GEC65226.1"/>
    <property type="molecule type" value="Genomic_DNA"/>
</dbReference>
<evidence type="ECO:0000313" key="1">
    <source>
        <dbReference type="EMBL" id="GEC65226.1"/>
    </source>
</evidence>
<reference evidence="1 2" key="1">
    <citation type="submission" date="2019-06" db="EMBL/GenBank/DDBJ databases">
        <title>Whole genome shotgun sequence of Komagataeibacter hansenii NBRC 14820.</title>
        <authorList>
            <person name="Hosoyama A."/>
            <person name="Uohara A."/>
            <person name="Ohji S."/>
            <person name="Ichikawa N."/>
        </authorList>
    </citation>
    <scope>NUCLEOTIDE SEQUENCE [LARGE SCALE GENOMIC DNA]</scope>
    <source>
        <strain evidence="1 2">NBRC 14820</strain>
    </source>
</reference>
<comment type="caution">
    <text evidence="1">The sequence shown here is derived from an EMBL/GenBank/DDBJ whole genome shotgun (WGS) entry which is preliminary data.</text>
</comment>
<dbReference type="Proteomes" id="UP000319478">
    <property type="component" value="Unassembled WGS sequence"/>
</dbReference>